<dbReference type="RefSeq" id="WP_175443610.1">
    <property type="nucleotide sequence ID" value="NZ_FNDW01000003.1"/>
</dbReference>
<gene>
    <name evidence="1" type="ORF">SAMN05421846_103195</name>
</gene>
<dbReference type="EMBL" id="FNDW01000003">
    <property type="protein sequence ID" value="SDI00154.1"/>
    <property type="molecule type" value="Genomic_DNA"/>
</dbReference>
<evidence type="ECO:0000313" key="1">
    <source>
        <dbReference type="EMBL" id="SDI00154.1"/>
    </source>
</evidence>
<dbReference type="STRING" id="311334.SAMN05421846_103195"/>
<dbReference type="AlphaFoldDB" id="A0A1G8H0L8"/>
<keyword evidence="2" id="KW-1185">Reference proteome</keyword>
<reference evidence="2" key="1">
    <citation type="submission" date="2016-10" db="EMBL/GenBank/DDBJ databases">
        <authorList>
            <person name="Varghese N."/>
            <person name="Submissions S."/>
        </authorList>
    </citation>
    <scope>NUCLEOTIDE SEQUENCE [LARGE SCALE GENOMIC DNA]</scope>
    <source>
        <strain evidence="2">DSM 17071</strain>
    </source>
</reference>
<accession>A0A1G8H0L8</accession>
<name>A0A1G8H0L8_9FLAO</name>
<proteinExistence type="predicted"/>
<dbReference type="Proteomes" id="UP000198869">
    <property type="component" value="Unassembled WGS sequence"/>
</dbReference>
<evidence type="ECO:0000313" key="2">
    <source>
        <dbReference type="Proteomes" id="UP000198869"/>
    </source>
</evidence>
<organism evidence="1 2">
    <name type="scientific">Chryseobacterium taeanense</name>
    <dbReference type="NCBI Taxonomy" id="311334"/>
    <lineage>
        <taxon>Bacteria</taxon>
        <taxon>Pseudomonadati</taxon>
        <taxon>Bacteroidota</taxon>
        <taxon>Flavobacteriia</taxon>
        <taxon>Flavobacteriales</taxon>
        <taxon>Weeksellaceae</taxon>
        <taxon>Chryseobacterium group</taxon>
        <taxon>Chryseobacterium</taxon>
    </lineage>
</organism>
<sequence length="46" mass="5395">MKNTYKILPKLKIAFSNPFLFFEKNISNAVEAINSAFTFDDIDFYQ</sequence>
<protein>
    <submittedName>
        <fullName evidence="1">Uncharacterized protein</fullName>
    </submittedName>
</protein>